<dbReference type="OrthoDB" id="9788221at2"/>
<evidence type="ECO:0000256" key="1">
    <source>
        <dbReference type="ARBA" id="ARBA00008270"/>
    </source>
</evidence>
<gene>
    <name evidence="4" type="primary">yddE_2</name>
    <name evidence="4" type="ORF">VTH8203_04523</name>
</gene>
<evidence type="ECO:0000256" key="3">
    <source>
        <dbReference type="PIRSR" id="PIRSR016184-1"/>
    </source>
</evidence>
<dbReference type="GO" id="GO:0016853">
    <property type="term" value="F:isomerase activity"/>
    <property type="evidence" value="ECO:0007669"/>
    <property type="project" value="UniProtKB-KW"/>
</dbReference>
<dbReference type="AlphaFoldDB" id="A0A240ERC2"/>
<dbReference type="Proteomes" id="UP000219336">
    <property type="component" value="Unassembled WGS sequence"/>
</dbReference>
<keyword evidence="5" id="KW-1185">Reference proteome</keyword>
<evidence type="ECO:0000313" key="5">
    <source>
        <dbReference type="Proteomes" id="UP000219336"/>
    </source>
</evidence>
<feature type="active site" evidence="3">
    <location>
        <position position="45"/>
    </location>
</feature>
<dbReference type="GO" id="GO:0005737">
    <property type="term" value="C:cytoplasm"/>
    <property type="evidence" value="ECO:0007669"/>
    <property type="project" value="TreeGrafter"/>
</dbReference>
<reference evidence="5" key="1">
    <citation type="submission" date="2016-06" db="EMBL/GenBank/DDBJ databases">
        <authorList>
            <person name="Rodrigo-Torres L."/>
            <person name="Arahal R.D."/>
            <person name="Lucena T."/>
        </authorList>
    </citation>
    <scope>NUCLEOTIDE SEQUENCE [LARGE SCALE GENOMIC DNA]</scope>
    <source>
        <strain evidence="5">CECT8203</strain>
    </source>
</reference>
<evidence type="ECO:0000256" key="2">
    <source>
        <dbReference type="ARBA" id="ARBA00023235"/>
    </source>
</evidence>
<dbReference type="PIRSF" id="PIRSF016184">
    <property type="entry name" value="PhzC_PhzF"/>
    <property type="match status" value="1"/>
</dbReference>
<protein>
    <submittedName>
        <fullName evidence="4">Putative isomerase YddE</fullName>
        <ecNumber evidence="4">5.1.-.-</ecNumber>
    </submittedName>
</protein>
<dbReference type="InterPro" id="IPR003719">
    <property type="entry name" value="Phenazine_PhzF-like"/>
</dbReference>
<evidence type="ECO:0000313" key="4">
    <source>
        <dbReference type="EMBL" id="SNX50849.1"/>
    </source>
</evidence>
<dbReference type="NCBIfam" id="TIGR00654">
    <property type="entry name" value="PhzF_family"/>
    <property type="match status" value="1"/>
</dbReference>
<comment type="similarity">
    <text evidence="1">Belongs to the PhzF family.</text>
</comment>
<proteinExistence type="inferred from homology"/>
<dbReference type="SUPFAM" id="SSF54506">
    <property type="entry name" value="Diaminopimelate epimerase-like"/>
    <property type="match status" value="1"/>
</dbReference>
<dbReference type="RefSeq" id="WP_096995717.1">
    <property type="nucleotide sequence ID" value="NZ_JBHSII010000001.1"/>
</dbReference>
<sequence>MTTQWIVDAFTTQPFKGNSAAVILVEEYPDDEWMLNVAAENNLSETAYLKRLDHNHYYIRWFSPITEIDFCGHATLASAFVLFNELSHTGEIRFSTNDVGDLTVVQGACERIEMTFPILMPCEIDEVPEALVRGLSIEPSKVLRSKQAYFAIYESKQQVVSLATQNEPLKTLAPYDVVATAPGSDDQYDFVSRYFWPANGGDEDPVTGSIHAGLMPYWAERLGKSKLTALQASKRSGILYGEVLHDSVCISGNAVLFAKSTLNV</sequence>
<dbReference type="PANTHER" id="PTHR13774">
    <property type="entry name" value="PHENAZINE BIOSYNTHESIS PROTEIN"/>
    <property type="match status" value="1"/>
</dbReference>
<organism evidence="4 5">
    <name type="scientific">Vibrio thalassae</name>
    <dbReference type="NCBI Taxonomy" id="1243014"/>
    <lineage>
        <taxon>Bacteria</taxon>
        <taxon>Pseudomonadati</taxon>
        <taxon>Pseudomonadota</taxon>
        <taxon>Gammaproteobacteria</taxon>
        <taxon>Vibrionales</taxon>
        <taxon>Vibrionaceae</taxon>
        <taxon>Vibrio</taxon>
    </lineage>
</organism>
<accession>A0A240ERC2</accession>
<name>A0A240ERC2_9VIBR</name>
<dbReference type="EC" id="5.1.-.-" evidence="4"/>
<dbReference type="EMBL" id="OANU01000157">
    <property type="protein sequence ID" value="SNX50849.1"/>
    <property type="molecule type" value="Genomic_DNA"/>
</dbReference>
<dbReference type="Pfam" id="PF02567">
    <property type="entry name" value="PhzC-PhzF"/>
    <property type="match status" value="1"/>
</dbReference>
<dbReference type="Gene3D" id="3.10.310.10">
    <property type="entry name" value="Diaminopimelate Epimerase, Chain A, domain 1"/>
    <property type="match status" value="2"/>
</dbReference>
<dbReference type="PANTHER" id="PTHR13774:SF17">
    <property type="entry name" value="PHENAZINE BIOSYNTHESIS-LIKE DOMAIN-CONTAINING PROTEIN"/>
    <property type="match status" value="1"/>
</dbReference>
<keyword evidence="2 4" id="KW-0413">Isomerase</keyword>